<comment type="similarity">
    <text evidence="2">Belongs to the mitochondrion-specific ribosomal protein mL46 family.</text>
</comment>
<accession>A0A0T6BEG1</accession>
<evidence type="ECO:0000259" key="9">
    <source>
        <dbReference type="PROSITE" id="PS51462"/>
    </source>
</evidence>
<reference evidence="10 11" key="1">
    <citation type="submission" date="2015-09" db="EMBL/GenBank/DDBJ databases">
        <title>Draft genome of the scarab beetle Oryctes borbonicus.</title>
        <authorList>
            <person name="Meyer J.M."/>
            <person name="Markov G.V."/>
            <person name="Baskaran P."/>
            <person name="Herrmann M."/>
            <person name="Sommer R.J."/>
            <person name="Roedelsperger C."/>
        </authorList>
    </citation>
    <scope>NUCLEOTIDE SEQUENCE [LARGE SCALE GENOMIC DNA]</scope>
    <source>
        <strain evidence="10">OB123</strain>
        <tissue evidence="10">Whole animal</tissue>
    </source>
</reference>
<comment type="caution">
    <text evidence="10">The sequence shown here is derived from an EMBL/GenBank/DDBJ whole genome shotgun (WGS) entry which is preliminary data.</text>
</comment>
<dbReference type="InterPro" id="IPR015797">
    <property type="entry name" value="NUDIX_hydrolase-like_dom_sf"/>
</dbReference>
<evidence type="ECO:0000313" key="11">
    <source>
        <dbReference type="Proteomes" id="UP000051574"/>
    </source>
</evidence>
<organism evidence="10 11">
    <name type="scientific">Oryctes borbonicus</name>
    <dbReference type="NCBI Taxonomy" id="1629725"/>
    <lineage>
        <taxon>Eukaryota</taxon>
        <taxon>Metazoa</taxon>
        <taxon>Ecdysozoa</taxon>
        <taxon>Arthropoda</taxon>
        <taxon>Hexapoda</taxon>
        <taxon>Insecta</taxon>
        <taxon>Pterygota</taxon>
        <taxon>Neoptera</taxon>
        <taxon>Endopterygota</taxon>
        <taxon>Coleoptera</taxon>
        <taxon>Polyphaga</taxon>
        <taxon>Scarabaeiformia</taxon>
        <taxon>Scarabaeidae</taxon>
        <taxon>Dynastinae</taxon>
        <taxon>Oryctes</taxon>
    </lineage>
</organism>
<gene>
    <name evidence="10" type="ORF">AMK59_1456</name>
</gene>
<keyword evidence="6" id="KW-0687">Ribonucleoprotein</keyword>
<feature type="non-terminal residue" evidence="10">
    <location>
        <position position="249"/>
    </location>
</feature>
<dbReference type="InterPro" id="IPR040008">
    <property type="entry name" value="Ribosomal_mL46"/>
</dbReference>
<keyword evidence="11" id="KW-1185">Reference proteome</keyword>
<protein>
    <recommendedName>
        <fullName evidence="7">Large ribosomal subunit protein mL46</fullName>
    </recommendedName>
    <alternativeName>
        <fullName evidence="8">39S ribosomal protein L46, mitochondrial</fullName>
    </alternativeName>
</protein>
<keyword evidence="3" id="KW-0809">Transit peptide</keyword>
<comment type="subcellular location">
    <subcellularLocation>
        <location evidence="1">Mitochondrion</location>
    </subcellularLocation>
</comment>
<evidence type="ECO:0000256" key="7">
    <source>
        <dbReference type="ARBA" id="ARBA00035190"/>
    </source>
</evidence>
<dbReference type="OrthoDB" id="194611at2759"/>
<dbReference type="CDD" id="cd04661">
    <property type="entry name" value="NUDIX_MRP_L46"/>
    <property type="match status" value="1"/>
</dbReference>
<dbReference type="GO" id="GO:0003735">
    <property type="term" value="F:structural constituent of ribosome"/>
    <property type="evidence" value="ECO:0007669"/>
    <property type="project" value="InterPro"/>
</dbReference>
<keyword evidence="4" id="KW-0689">Ribosomal protein</keyword>
<dbReference type="AlphaFoldDB" id="A0A0T6BEG1"/>
<dbReference type="Proteomes" id="UP000051574">
    <property type="component" value="Unassembled WGS sequence"/>
</dbReference>
<evidence type="ECO:0000256" key="3">
    <source>
        <dbReference type="ARBA" id="ARBA00022946"/>
    </source>
</evidence>
<evidence type="ECO:0000256" key="6">
    <source>
        <dbReference type="ARBA" id="ARBA00023274"/>
    </source>
</evidence>
<evidence type="ECO:0000256" key="8">
    <source>
        <dbReference type="ARBA" id="ARBA00035534"/>
    </source>
</evidence>
<dbReference type="Pfam" id="PF11788">
    <property type="entry name" value="MRP-L46"/>
    <property type="match status" value="1"/>
</dbReference>
<evidence type="ECO:0000256" key="1">
    <source>
        <dbReference type="ARBA" id="ARBA00004173"/>
    </source>
</evidence>
<proteinExistence type="inferred from homology"/>
<dbReference type="PROSITE" id="PS51462">
    <property type="entry name" value="NUDIX"/>
    <property type="match status" value="1"/>
</dbReference>
<dbReference type="GO" id="GO:0005743">
    <property type="term" value="C:mitochondrial inner membrane"/>
    <property type="evidence" value="ECO:0007669"/>
    <property type="project" value="UniProtKB-ARBA"/>
</dbReference>
<dbReference type="EMBL" id="LJIG01001251">
    <property type="protein sequence ID" value="KRT85689.1"/>
    <property type="molecule type" value="Genomic_DNA"/>
</dbReference>
<sequence>MLQHLFKPCNRMIFLFRNCTTSTAPSQKWDLLTAVCIERKPVITPALTDLQKSYRKYLADVEHEKSYKSDFEIRMEKDLKQAELLKQGTADVDIVVKQTAQDFLDSSTDELSKFKFVDRITKADKKNDQKSLSRKLDKHLVLVVKQKLGDKDHYILPQGVRNDGETLRQTADRLVMELCGNDLKAQIYGNAPTGFYKYKYPHDVQQKGGSIGAKVFIYFARYRKGDLTTKGLEFKWLDRSELERELHPS</sequence>
<evidence type="ECO:0000256" key="4">
    <source>
        <dbReference type="ARBA" id="ARBA00022980"/>
    </source>
</evidence>
<dbReference type="InterPro" id="IPR021757">
    <property type="entry name" value="Ribosomal_mL46_N"/>
</dbReference>
<dbReference type="PANTHER" id="PTHR13124:SF12">
    <property type="entry name" value="LARGE RIBOSOMAL SUBUNIT PROTEIN ML46"/>
    <property type="match status" value="1"/>
</dbReference>
<dbReference type="InterPro" id="IPR000086">
    <property type="entry name" value="NUDIX_hydrolase_dom"/>
</dbReference>
<dbReference type="FunFam" id="3.90.79.10:FF:000018">
    <property type="entry name" value="39S ribosomal protein L46, mitochondrial"/>
    <property type="match status" value="1"/>
</dbReference>
<evidence type="ECO:0000256" key="5">
    <source>
        <dbReference type="ARBA" id="ARBA00023128"/>
    </source>
</evidence>
<feature type="domain" description="Nudix hydrolase" evidence="9">
    <location>
        <begin position="123"/>
        <end position="249"/>
    </location>
</feature>
<evidence type="ECO:0000313" key="10">
    <source>
        <dbReference type="EMBL" id="KRT85689.1"/>
    </source>
</evidence>
<evidence type="ECO:0000256" key="2">
    <source>
        <dbReference type="ARBA" id="ARBA00009070"/>
    </source>
</evidence>
<dbReference type="GO" id="GO:0005762">
    <property type="term" value="C:mitochondrial large ribosomal subunit"/>
    <property type="evidence" value="ECO:0007669"/>
    <property type="project" value="TreeGrafter"/>
</dbReference>
<keyword evidence="5" id="KW-0496">Mitochondrion</keyword>
<dbReference type="InterPro" id="IPR033650">
    <property type="entry name" value="Ribosomal_mL46_NUDIX"/>
</dbReference>
<dbReference type="Gene3D" id="3.90.79.10">
    <property type="entry name" value="Nucleoside Triphosphate Pyrophosphohydrolase"/>
    <property type="match status" value="1"/>
</dbReference>
<dbReference type="SUPFAM" id="SSF55811">
    <property type="entry name" value="Nudix"/>
    <property type="match status" value="1"/>
</dbReference>
<dbReference type="PANTHER" id="PTHR13124">
    <property type="entry name" value="39S RIBOSOMAL PROTEIN L46, MITOCHONDRIAL PRECURSOR-RELATED"/>
    <property type="match status" value="1"/>
</dbReference>
<name>A0A0T6BEG1_9SCAR</name>